<gene>
    <name evidence="2" type="ORF">B1A_20275</name>
</gene>
<dbReference type="PANTHER" id="PTHR31151:SF0">
    <property type="entry name" value="PROLINE-TRNA LIGASE (DUF1680)"/>
    <property type="match status" value="1"/>
</dbReference>
<evidence type="ECO:0000259" key="1">
    <source>
        <dbReference type="Pfam" id="PF07944"/>
    </source>
</evidence>
<protein>
    <submittedName>
        <fullName evidence="2">Integral membrane protein</fullName>
    </submittedName>
</protein>
<reference evidence="2" key="2">
    <citation type="journal article" date="2014" name="ISME J.">
        <title>Microbial stratification in low pH oxic and suboxic macroscopic growths along an acid mine drainage.</title>
        <authorList>
            <person name="Mendez-Garcia C."/>
            <person name="Mesa V."/>
            <person name="Sprenger R.R."/>
            <person name="Richter M."/>
            <person name="Diez M.S."/>
            <person name="Solano J."/>
            <person name="Bargiela R."/>
            <person name="Golyshina O.V."/>
            <person name="Manteca A."/>
            <person name="Ramos J.L."/>
            <person name="Gallego J.R."/>
            <person name="Llorente I."/>
            <person name="Martins Dos Santos V.A."/>
            <person name="Jensen O.N."/>
            <person name="Pelaez A.I."/>
            <person name="Sanchez J."/>
            <person name="Ferrer M."/>
        </authorList>
    </citation>
    <scope>NUCLEOTIDE SEQUENCE</scope>
</reference>
<dbReference type="InterPro" id="IPR012878">
    <property type="entry name" value="Beta-AFase-like_GH127_cat"/>
</dbReference>
<comment type="caution">
    <text evidence="2">The sequence shown here is derived from an EMBL/GenBank/DDBJ whole genome shotgun (WGS) entry which is preliminary data.</text>
</comment>
<organism evidence="2">
    <name type="scientific">mine drainage metagenome</name>
    <dbReference type="NCBI Taxonomy" id="410659"/>
    <lineage>
        <taxon>unclassified sequences</taxon>
        <taxon>metagenomes</taxon>
        <taxon>ecological metagenomes</taxon>
    </lineage>
</organism>
<accession>T0ZPR8</accession>
<dbReference type="Pfam" id="PF07944">
    <property type="entry name" value="Beta-AFase-like_GH127_cat"/>
    <property type="match status" value="1"/>
</dbReference>
<dbReference type="EMBL" id="AUZX01014962">
    <property type="protein sequence ID" value="EQD30699.1"/>
    <property type="molecule type" value="Genomic_DNA"/>
</dbReference>
<proteinExistence type="predicted"/>
<dbReference type="AlphaFoldDB" id="T0ZPR8"/>
<feature type="non-terminal residue" evidence="2">
    <location>
        <position position="383"/>
    </location>
</feature>
<dbReference type="Gene3D" id="3.40.190.10">
    <property type="entry name" value="Periplasmic binding protein-like II"/>
    <property type="match status" value="2"/>
</dbReference>
<dbReference type="PANTHER" id="PTHR31151">
    <property type="entry name" value="PROLINE-TRNA LIGASE (DUF1680)"/>
    <property type="match status" value="1"/>
</dbReference>
<name>T0ZPR8_9ZZZZ</name>
<feature type="domain" description="Non-reducing end beta-L-arabinofuranosidase-like GH127 catalytic" evidence="1">
    <location>
        <begin position="253"/>
        <end position="382"/>
    </location>
</feature>
<dbReference type="SUPFAM" id="SSF53850">
    <property type="entry name" value="Periplasmic binding protein-like II"/>
    <property type="match status" value="1"/>
</dbReference>
<reference evidence="2" key="1">
    <citation type="submission" date="2013-08" db="EMBL/GenBank/DDBJ databases">
        <authorList>
            <person name="Mendez C."/>
            <person name="Richter M."/>
            <person name="Ferrer M."/>
            <person name="Sanchez J."/>
        </authorList>
    </citation>
    <scope>NUCLEOTIDE SEQUENCE</scope>
</reference>
<evidence type="ECO:0000313" key="2">
    <source>
        <dbReference type="EMBL" id="EQD30699.1"/>
    </source>
</evidence>
<sequence length="383" mass="40945">MLEPGAGQEAYARLSELFARLDPACLAMDPIAVLELMAGPYSPAACAPLIYGYVSYCRSGAHGAPIAFGDLAPLVRGGPRSGSALGGTGIAVSAQSPEREAATAFARWVADAEAQSGPYLAAGGQPAHRAAWEDPLANRDSLDFFRNTRATLEGAWIRPRHAGYMTFQVAAAERLNEALAMREPAAGHRGDQPSASRGIIMSSTTTRRTFLKSAASAAGAGLVARRTLWPRRAKAAGPDTTAVERLYEFDYADVALTGGPLKEQYDFIHAHYLALDNDRLLQVYRQHAGLHAPGIDMGGWYGKGGFIPGHAFGQYVSGIARFGRCTGDDACRHKVHQLIHGFAKALDANPVPYAGEGAWKVWPAYVLDKHMIGLIDAYYMSGV</sequence>